<dbReference type="RefSeq" id="WP_308447565.1">
    <property type="nucleotide sequence ID" value="NZ_JAUFPU010000017.1"/>
</dbReference>
<dbReference type="InterPro" id="IPR031325">
    <property type="entry name" value="RHS_repeat"/>
</dbReference>
<dbReference type="Gene3D" id="2.180.10.10">
    <property type="entry name" value="RHS repeat-associated core"/>
    <property type="match status" value="1"/>
</dbReference>
<keyword evidence="2" id="KW-1185">Reference proteome</keyword>
<sequence>QTDTQDEKGNIVQNRTVYQGLVTTQINPLKREKRDTRNPLGQLIETRDAKQGLTLFARDAWGNLTQTTDPTGNLIGIDYDRLGRKTELRDPDLGRIEYKTDPLGQVWQQISPKQRLAAASMADGDKWKAYTNYRFDLLGRQITRLEPDLVSHWRYDSAAMGIGQLHQSYTCQGGTDISANCPREYVRTHSYDSLGRPAAVTTQLFNGSNGSFISTPSYDNWGRLAQEQHQHSNTSTTFEHRYNAYGYLKQIGRNNSTVLWKAQQQDAANRVIQAQLGNGLQLNRRYNDYTGRLDTSSLQAGAITRLQESYNYDLLGNVSQRSQYWDGSEGFSEVFDYDELNRLKLSQVAGQAQQVFTYDSIGNLTSKTGVGTGSYNYPVPGPNAIRPHAVRSIGSYGTFYYDDNGNLESIAKANGQNNQLLKWTSFDMPASLSKGSNKSTFVYGPDHQRTKQVKDGADTGTTWYAGAMELETANGDTLQYKRLKTYWPMGLGVEVNTFGNPAEQSWTHSDRLGSLVAITGADGSLKDKLAYDAWGKRRNLNGSG</sequence>
<dbReference type="InterPro" id="IPR006530">
    <property type="entry name" value="YD"/>
</dbReference>
<dbReference type="InterPro" id="IPR050708">
    <property type="entry name" value="T6SS_VgrG/RHS"/>
</dbReference>
<dbReference type="Proteomes" id="UP001180081">
    <property type="component" value="Unassembled WGS sequence"/>
</dbReference>
<protein>
    <recommendedName>
        <fullName evidence="3">RHS repeat protein</fullName>
    </recommendedName>
</protein>
<reference evidence="1" key="1">
    <citation type="journal article" date="2014" name="Int. J. Syst. Evol. Microbiol.">
        <title>Complete genome of a new Firmicutes species belonging to the dominant human colonic microbiota ('Ruminococcus bicirculans') reveals two chromosomes and a selective capacity to utilize plant glucans.</title>
        <authorList>
            <consortium name="NISC Comparative Sequencing Program"/>
            <person name="Wegmann U."/>
            <person name="Louis P."/>
            <person name="Goesmann A."/>
            <person name="Henrissat B."/>
            <person name="Duncan S.H."/>
            <person name="Flint H.J."/>
        </authorList>
    </citation>
    <scope>NUCLEOTIDE SEQUENCE</scope>
    <source>
        <strain evidence="1">CECT 7703</strain>
    </source>
</reference>
<organism evidence="1 2">
    <name type="scientific">Chitinimonas viridis</name>
    <dbReference type="NCBI Taxonomy" id="664880"/>
    <lineage>
        <taxon>Bacteria</taxon>
        <taxon>Pseudomonadati</taxon>
        <taxon>Pseudomonadota</taxon>
        <taxon>Betaproteobacteria</taxon>
        <taxon>Neisseriales</taxon>
        <taxon>Chitinibacteraceae</taxon>
        <taxon>Chitinimonas</taxon>
    </lineage>
</organism>
<dbReference type="NCBIfam" id="TIGR01643">
    <property type="entry name" value="YD_repeat_2x"/>
    <property type="match status" value="1"/>
</dbReference>
<reference evidence="1" key="2">
    <citation type="submission" date="2023-06" db="EMBL/GenBank/DDBJ databases">
        <authorList>
            <person name="Lucena T."/>
            <person name="Sun Q."/>
        </authorList>
    </citation>
    <scope>NUCLEOTIDE SEQUENCE</scope>
    <source>
        <strain evidence="1">CECT 7703</strain>
    </source>
</reference>
<feature type="non-terminal residue" evidence="1">
    <location>
        <position position="544"/>
    </location>
</feature>
<evidence type="ECO:0000313" key="2">
    <source>
        <dbReference type="Proteomes" id="UP001180081"/>
    </source>
</evidence>
<dbReference type="PANTHER" id="PTHR32305:SF15">
    <property type="entry name" value="PROTEIN RHSA-RELATED"/>
    <property type="match status" value="1"/>
</dbReference>
<dbReference type="PANTHER" id="PTHR32305">
    <property type="match status" value="1"/>
</dbReference>
<name>A0ABT8B862_9NEIS</name>
<accession>A0ABT8B862</accession>
<dbReference type="Pfam" id="PF05593">
    <property type="entry name" value="RHS_repeat"/>
    <property type="match status" value="1"/>
</dbReference>
<feature type="non-terminal residue" evidence="1">
    <location>
        <position position="1"/>
    </location>
</feature>
<gene>
    <name evidence="1" type="ORF">QWZ03_13270</name>
</gene>
<proteinExistence type="predicted"/>
<dbReference type="EMBL" id="JAUFPU010000017">
    <property type="protein sequence ID" value="MDN3577738.1"/>
    <property type="molecule type" value="Genomic_DNA"/>
</dbReference>
<evidence type="ECO:0008006" key="3">
    <source>
        <dbReference type="Google" id="ProtNLM"/>
    </source>
</evidence>
<evidence type="ECO:0000313" key="1">
    <source>
        <dbReference type="EMBL" id="MDN3577738.1"/>
    </source>
</evidence>
<comment type="caution">
    <text evidence="1">The sequence shown here is derived from an EMBL/GenBank/DDBJ whole genome shotgun (WGS) entry which is preliminary data.</text>
</comment>